<dbReference type="Gene3D" id="3.40.50.2020">
    <property type="match status" value="1"/>
</dbReference>
<organism evidence="1">
    <name type="scientific">marine metagenome</name>
    <dbReference type="NCBI Taxonomy" id="408172"/>
    <lineage>
        <taxon>unclassified sequences</taxon>
        <taxon>metagenomes</taxon>
        <taxon>ecological metagenomes</taxon>
    </lineage>
</organism>
<evidence type="ECO:0000313" key="1">
    <source>
        <dbReference type="EMBL" id="SVE53292.1"/>
    </source>
</evidence>
<gene>
    <name evidence="1" type="ORF">METZ01_LOCUS506146</name>
</gene>
<protein>
    <submittedName>
        <fullName evidence="1">Uncharacterized protein</fullName>
    </submittedName>
</protein>
<sequence>MDIHRNNYNYTFEEYESDIKSLKDTLSGIENIHLIAMYRGSIPIVVHLSNLLNCEMSIIKLETSNGIALNKEELKDEIEINDEGLDELLSISKKLNKGMYLKRETYKPSPTYVPQFLSNNFKETDNLVVIEDIYDTGKTIGLIQQLMKDEYSNHSVRYYSLFGRKNDDDVVYLKENNKKWVTFPWEK</sequence>
<dbReference type="InterPro" id="IPR029057">
    <property type="entry name" value="PRTase-like"/>
</dbReference>
<dbReference type="SUPFAM" id="SSF53271">
    <property type="entry name" value="PRTase-like"/>
    <property type="match status" value="1"/>
</dbReference>
<dbReference type="EMBL" id="UINC01223904">
    <property type="protein sequence ID" value="SVE53292.1"/>
    <property type="molecule type" value="Genomic_DNA"/>
</dbReference>
<proteinExistence type="predicted"/>
<dbReference type="CDD" id="cd06223">
    <property type="entry name" value="PRTases_typeI"/>
    <property type="match status" value="1"/>
</dbReference>
<reference evidence="1" key="1">
    <citation type="submission" date="2018-05" db="EMBL/GenBank/DDBJ databases">
        <authorList>
            <person name="Lanie J.A."/>
            <person name="Ng W.-L."/>
            <person name="Kazmierczak K.M."/>
            <person name="Andrzejewski T.M."/>
            <person name="Davidsen T.M."/>
            <person name="Wayne K.J."/>
            <person name="Tettelin H."/>
            <person name="Glass J.I."/>
            <person name="Rusch D."/>
            <person name="Podicherti R."/>
            <person name="Tsui H.-C.T."/>
            <person name="Winkler M.E."/>
        </authorList>
    </citation>
    <scope>NUCLEOTIDE SEQUENCE</scope>
</reference>
<accession>A0A383E8X6</accession>
<dbReference type="InterPro" id="IPR000836">
    <property type="entry name" value="PRTase_dom"/>
</dbReference>
<dbReference type="AlphaFoldDB" id="A0A383E8X6"/>
<name>A0A383E8X6_9ZZZZ</name>